<organism evidence="1 2">
    <name type="scientific">Candidatus Omnitrophus magneticus</name>
    <dbReference type="NCBI Taxonomy" id="1609969"/>
    <lineage>
        <taxon>Bacteria</taxon>
        <taxon>Pseudomonadati</taxon>
        <taxon>Candidatus Omnitrophota</taxon>
        <taxon>Candidatus Omnitrophus</taxon>
    </lineage>
</organism>
<comment type="caution">
    <text evidence="1">The sequence shown here is derived from an EMBL/GenBank/DDBJ whole genome shotgun (WGS) entry which is preliminary data.</text>
</comment>
<name>A0A0F0CQ45_9BACT</name>
<protein>
    <submittedName>
        <fullName evidence="1">Uncharacterized protein</fullName>
    </submittedName>
</protein>
<evidence type="ECO:0000313" key="2">
    <source>
        <dbReference type="Proteomes" id="UP000033428"/>
    </source>
</evidence>
<dbReference type="Proteomes" id="UP000033428">
    <property type="component" value="Unassembled WGS sequence"/>
</dbReference>
<reference evidence="1 2" key="1">
    <citation type="submission" date="2015-02" db="EMBL/GenBank/DDBJ databases">
        <title>Single-cell genomics of uncultivated deep-branching MTB reveals a conserved set of magnetosome genes.</title>
        <authorList>
            <person name="Kolinko S."/>
            <person name="Richter M."/>
            <person name="Glockner F.O."/>
            <person name="Brachmann A."/>
            <person name="Schuler D."/>
        </authorList>
    </citation>
    <scope>NUCLEOTIDE SEQUENCE [LARGE SCALE GENOMIC DNA]</scope>
    <source>
        <strain evidence="1">SKK-01</strain>
    </source>
</reference>
<dbReference type="AlphaFoldDB" id="A0A0F0CQ45"/>
<evidence type="ECO:0000313" key="1">
    <source>
        <dbReference type="EMBL" id="KJJ85448.1"/>
    </source>
</evidence>
<gene>
    <name evidence="1" type="ORF">OMAG_000692</name>
</gene>
<proteinExistence type="predicted"/>
<keyword evidence="2" id="KW-1185">Reference proteome</keyword>
<dbReference type="EMBL" id="JYNY01000159">
    <property type="protein sequence ID" value="KJJ85448.1"/>
    <property type="molecule type" value="Genomic_DNA"/>
</dbReference>
<sequence>MGNDYKIRSERETCYGRADIFMIPRDKKRIGFVIGFNRKTAFGHR</sequence>
<accession>A0A0F0CQ45</accession>